<evidence type="ECO:0000256" key="5">
    <source>
        <dbReference type="SAM" id="MobiDB-lite"/>
    </source>
</evidence>
<dbReference type="RefSeq" id="WP_346227890.1">
    <property type="nucleotide sequence ID" value="NZ_JBDJAW010000019.1"/>
</dbReference>
<evidence type="ECO:0000256" key="1">
    <source>
        <dbReference type="ARBA" id="ARBA00023015"/>
    </source>
</evidence>
<gene>
    <name evidence="7" type="ORF">AAH991_22680</name>
</gene>
<comment type="caution">
    <text evidence="7">The sequence shown here is derived from an EMBL/GenBank/DDBJ whole genome shotgun (WGS) entry which is preliminary data.</text>
</comment>
<keyword evidence="2" id="KW-0731">Sigma factor</keyword>
<evidence type="ECO:0000256" key="4">
    <source>
        <dbReference type="ARBA" id="ARBA00023163"/>
    </source>
</evidence>
<dbReference type="EMBL" id="JBDJAW010000019">
    <property type="protein sequence ID" value="MEN3537938.1"/>
    <property type="molecule type" value="Genomic_DNA"/>
</dbReference>
<dbReference type="SUPFAM" id="SSF88946">
    <property type="entry name" value="Sigma2 domain of RNA polymerase sigma factors"/>
    <property type="match status" value="1"/>
</dbReference>
<dbReference type="InterPro" id="IPR007627">
    <property type="entry name" value="RNA_pol_sigma70_r2"/>
</dbReference>
<dbReference type="InterPro" id="IPR039425">
    <property type="entry name" value="RNA_pol_sigma-70-like"/>
</dbReference>
<sequence length="1135" mass="117118">MELLEAVRGGDTAAFGTLYRRHSAAARSLARRIAQSEDAVEDLLAETFARVLEVVRQGGGPASAFRPYLLASLRRYAATGVADLADGDSLYVDPELAGLERSPLARAYRSLPERWRALLWHVEIEGGSPADAGPLIGLSGRAAADLTRRARRGLREAYVRLHLEDGPRAECRPIVSMILRYLESGLPKGEAATVDAHVAECIDCRSVFLQLVDLTQELRAVVGQLVAGPAVDDYLAGLATSTTARSRTYGGVRTWLEAARHHLGVVKSRADRHMRGVLRAARDRPAGRAHELLRGAYAQARTTTRRAYARAGALPRAAYGGARTTARRVYGKAGALPRAAYVRVRAALARLSALVRSVPTPHRAVLGGIAVAGLATAAFLLVAQPAEMLSAGGSGERAPDRPRPADGAASSRAAAGDTGSAGIPVPYDRPRPHAVTSGSAADQPDAGIALGMPEITGRATPGADQGVPREETTERRPAPDRAGAERAGRERGEHTVAGTGGGGQVNRRPAGGRPVGEQGTVTALPRREQGAGHADAARGPVPERQRVRGQLSRHPYQAHPEQARARAGTRAAAQGGAQTGSRQELGATRDRREAQARQAATGRTPLVRQGGSQAGERGREAHGPARSTGRSDAGARKAAGSPGKAKEPGGGRRAKEALAVAVDPLGALLRGQPGLVAVRLRNAGDAATDDVTAQVTLPPGVRYLGQDGRGGAAGTSRQGHEAKPGALGQNGARQDGAERGKAGQGSAADRDAERDKAGQGSAADRDAQRDSADRGHAAGEGADRTRTRSGTGDGWSCEGSGRVVRCARGPLAAGEVTAIFLKVAVAADAPTGRAFEVRVRAGLLETTAESTVGVRGSGAAARFAADGRIAARVVGNVLVGSAASSGGCGADAGGRGRNSGVSVPVDLDRDPSTGTSSCADLQLPAGGEVLWAGLYWAGGGRGAVPAKDIRVRAPGRPGYATLTAAEVARRDLPGGSGYQAFADVTSLVRAAGGGRWWIAGAPARAGTVRHAAWGLVVMAADVRQPYTRVVVLDAAAVIGNEERALRLPLDGLAPDGAPARIDLMVWNGEGVRAGVVTMGDREDRRGPGTLGRADAGGVAVDTLHALLGPRPALQLATRRDPVFFGVAVVSARTWS</sequence>
<protein>
    <submittedName>
        <fullName evidence="7">Sigma factor</fullName>
    </submittedName>
</protein>
<feature type="region of interest" description="Disordered" evidence="5">
    <location>
        <begin position="698"/>
        <end position="799"/>
    </location>
</feature>
<organism evidence="7 8">
    <name type="scientific">Microbispora maris</name>
    <dbReference type="NCBI Taxonomy" id="3144104"/>
    <lineage>
        <taxon>Bacteria</taxon>
        <taxon>Bacillati</taxon>
        <taxon>Actinomycetota</taxon>
        <taxon>Actinomycetes</taxon>
        <taxon>Streptosporangiales</taxon>
        <taxon>Streptosporangiaceae</taxon>
        <taxon>Microbispora</taxon>
    </lineage>
</organism>
<reference evidence="7 8" key="1">
    <citation type="submission" date="2024-05" db="EMBL/GenBank/DDBJ databases">
        <title>Microbispora sp.ZYX-F-249.</title>
        <authorList>
            <person name="Xie H."/>
        </authorList>
    </citation>
    <scope>NUCLEOTIDE SEQUENCE [LARGE SCALE GENOMIC DNA]</scope>
    <source>
        <strain evidence="7 8">ZYX-F-249</strain>
    </source>
</reference>
<dbReference type="Gene3D" id="1.10.1740.10">
    <property type="match status" value="1"/>
</dbReference>
<dbReference type="Pfam" id="PF04542">
    <property type="entry name" value="Sigma70_r2"/>
    <property type="match status" value="1"/>
</dbReference>
<keyword evidence="1" id="KW-0805">Transcription regulation</keyword>
<feature type="domain" description="RNA polymerase sigma-70 region 2" evidence="6">
    <location>
        <begin position="18"/>
        <end position="77"/>
    </location>
</feature>
<keyword evidence="4" id="KW-0804">Transcription</keyword>
<feature type="compositionally biased region" description="Basic and acidic residues" evidence="5">
    <location>
        <begin position="748"/>
        <end position="786"/>
    </location>
</feature>
<dbReference type="PANTHER" id="PTHR43133:SF8">
    <property type="entry name" value="RNA POLYMERASE SIGMA FACTOR HI_1459-RELATED"/>
    <property type="match status" value="1"/>
</dbReference>
<feature type="compositionally biased region" description="Basic and acidic residues" evidence="5">
    <location>
        <begin position="467"/>
        <end position="494"/>
    </location>
</feature>
<feature type="compositionally biased region" description="Low complexity" evidence="5">
    <location>
        <begin position="565"/>
        <end position="583"/>
    </location>
</feature>
<dbReference type="InterPro" id="IPR013325">
    <property type="entry name" value="RNA_pol_sigma_r2"/>
</dbReference>
<keyword evidence="8" id="KW-1185">Reference proteome</keyword>
<dbReference type="PANTHER" id="PTHR43133">
    <property type="entry name" value="RNA POLYMERASE ECF-TYPE SIGMA FACTO"/>
    <property type="match status" value="1"/>
</dbReference>
<accession>A0ABV0ARN5</accession>
<name>A0ABV0ARN5_9ACTN</name>
<evidence type="ECO:0000313" key="7">
    <source>
        <dbReference type="EMBL" id="MEN3537938.1"/>
    </source>
</evidence>
<evidence type="ECO:0000256" key="3">
    <source>
        <dbReference type="ARBA" id="ARBA00023125"/>
    </source>
</evidence>
<evidence type="ECO:0000256" key="2">
    <source>
        <dbReference type="ARBA" id="ARBA00023082"/>
    </source>
</evidence>
<dbReference type="Proteomes" id="UP001447516">
    <property type="component" value="Unassembled WGS sequence"/>
</dbReference>
<proteinExistence type="predicted"/>
<evidence type="ECO:0000313" key="8">
    <source>
        <dbReference type="Proteomes" id="UP001447516"/>
    </source>
</evidence>
<keyword evidence="3" id="KW-0238">DNA-binding</keyword>
<feature type="compositionally biased region" description="Low complexity" evidence="5">
    <location>
        <begin position="405"/>
        <end position="422"/>
    </location>
</feature>
<feature type="region of interest" description="Disordered" evidence="5">
    <location>
        <begin position="390"/>
        <end position="652"/>
    </location>
</feature>
<evidence type="ECO:0000259" key="6">
    <source>
        <dbReference type="Pfam" id="PF04542"/>
    </source>
</evidence>